<sequence length="183" mass="20064">MEKALASAEELLCDPLKARVRSVLINCSTAGPMLHLGGKVVVSGEVISVKDDLLDIEVFPFVPFAGFVAPGEERLTMKITMPELASRSIKLSAGVHVTCAGEATCWDHSCIVFAAGATICFRPEYEQYMPWNFVHLFAGSFSGWTHATAALDKIEKDITVGQEISVDYDEEVMKLWSLRTHAK</sequence>
<feature type="non-terminal residue" evidence="1">
    <location>
        <position position="183"/>
    </location>
</feature>
<dbReference type="EMBL" id="CAXAMN010004136">
    <property type="protein sequence ID" value="CAK9007976.1"/>
    <property type="molecule type" value="Genomic_DNA"/>
</dbReference>
<protein>
    <recommendedName>
        <fullName evidence="3">SET domain-containing protein</fullName>
    </recommendedName>
</protein>
<accession>A0ABP0J0V8</accession>
<gene>
    <name evidence="1" type="ORF">CCMP2556_LOCUS9071</name>
</gene>
<proteinExistence type="predicted"/>
<keyword evidence="2" id="KW-1185">Reference proteome</keyword>
<organism evidence="1 2">
    <name type="scientific">Durusdinium trenchii</name>
    <dbReference type="NCBI Taxonomy" id="1381693"/>
    <lineage>
        <taxon>Eukaryota</taxon>
        <taxon>Sar</taxon>
        <taxon>Alveolata</taxon>
        <taxon>Dinophyceae</taxon>
        <taxon>Suessiales</taxon>
        <taxon>Symbiodiniaceae</taxon>
        <taxon>Durusdinium</taxon>
    </lineage>
</organism>
<evidence type="ECO:0000313" key="2">
    <source>
        <dbReference type="Proteomes" id="UP001642484"/>
    </source>
</evidence>
<comment type="caution">
    <text evidence="1">The sequence shown here is derived from an EMBL/GenBank/DDBJ whole genome shotgun (WGS) entry which is preliminary data.</text>
</comment>
<name>A0ABP0J0V8_9DINO</name>
<dbReference type="Proteomes" id="UP001642484">
    <property type="component" value="Unassembled WGS sequence"/>
</dbReference>
<evidence type="ECO:0008006" key="3">
    <source>
        <dbReference type="Google" id="ProtNLM"/>
    </source>
</evidence>
<evidence type="ECO:0000313" key="1">
    <source>
        <dbReference type="EMBL" id="CAK9007976.1"/>
    </source>
</evidence>
<reference evidence="1 2" key="1">
    <citation type="submission" date="2024-02" db="EMBL/GenBank/DDBJ databases">
        <authorList>
            <person name="Chen Y."/>
            <person name="Shah S."/>
            <person name="Dougan E. K."/>
            <person name="Thang M."/>
            <person name="Chan C."/>
        </authorList>
    </citation>
    <scope>NUCLEOTIDE SEQUENCE [LARGE SCALE GENOMIC DNA]</scope>
</reference>